<evidence type="ECO:0000256" key="3">
    <source>
        <dbReference type="ARBA" id="ARBA00023052"/>
    </source>
</evidence>
<dbReference type="InterPro" id="IPR029061">
    <property type="entry name" value="THDP-binding"/>
</dbReference>
<dbReference type="InterPro" id="IPR009014">
    <property type="entry name" value="Transketo_C/PFOR_II"/>
</dbReference>
<evidence type="ECO:0000313" key="6">
    <source>
        <dbReference type="Proteomes" id="UP000002508"/>
    </source>
</evidence>
<dbReference type="Pfam" id="PF02779">
    <property type="entry name" value="Transket_pyr"/>
    <property type="match status" value="1"/>
</dbReference>
<dbReference type="AlphaFoldDB" id="B8GA02"/>
<dbReference type="eggNOG" id="COG0022">
    <property type="taxonomic scope" value="Bacteria"/>
</dbReference>
<dbReference type="Gene3D" id="3.40.50.970">
    <property type="match status" value="1"/>
</dbReference>
<feature type="domain" description="Transketolase-like pyrimidine-binding" evidence="4">
    <location>
        <begin position="4"/>
        <end position="179"/>
    </location>
</feature>
<sequence>MPVITYRQALNDTLGEELARDPNVLLMGEEIGVFQGSYRVTEGLLAEFGPKRVVDTPIAEEGFVGVAIGAAMLGLRPVVEIMTINFILVAIDQVVNHASKIHYMFGGQVSVPLVIRTPSGGTGQLAATHSQSFENWFAYCPGLKVVAPATPYDAKGLLRAAIRDDDPVIFIESLALYDTKGEVPEDSDYVVPIGVAEVKRPGTDVTVVSYSRMTAIALQVAQRMEQEGISVEVVDLRSLRPLDRPTIIESVKKTNRAVVIAEDWYSYGVTAEIAATIQEEAFDYLDAPVYRVAGLEVPLPYAKELSAVSKPNANSLIYAIRQVMRGTKRMRA</sequence>
<dbReference type="OrthoDB" id="8732661at2"/>
<dbReference type="SUPFAM" id="SSF52518">
    <property type="entry name" value="Thiamin diphosphate-binding fold (THDP-binding)"/>
    <property type="match status" value="1"/>
</dbReference>
<keyword evidence="3" id="KW-0786">Thiamine pyrophosphate</keyword>
<evidence type="ECO:0000259" key="4">
    <source>
        <dbReference type="SMART" id="SM00861"/>
    </source>
</evidence>
<organism evidence="5 6">
    <name type="scientific">Chloroflexus aggregans (strain MD-66 / DSM 9485)</name>
    <dbReference type="NCBI Taxonomy" id="326427"/>
    <lineage>
        <taxon>Bacteria</taxon>
        <taxon>Bacillati</taxon>
        <taxon>Chloroflexota</taxon>
        <taxon>Chloroflexia</taxon>
        <taxon>Chloroflexales</taxon>
        <taxon>Chloroflexineae</taxon>
        <taxon>Chloroflexaceae</taxon>
        <taxon>Chloroflexus</taxon>
    </lineage>
</organism>
<dbReference type="EMBL" id="CP001337">
    <property type="protein sequence ID" value="ACL24517.1"/>
    <property type="molecule type" value="Genomic_DNA"/>
</dbReference>
<comment type="cofactor">
    <cofactor evidence="1">
        <name>thiamine diphosphate</name>
        <dbReference type="ChEBI" id="CHEBI:58937"/>
    </cofactor>
</comment>
<evidence type="ECO:0000256" key="1">
    <source>
        <dbReference type="ARBA" id="ARBA00001964"/>
    </source>
</evidence>
<dbReference type="RefSeq" id="WP_015940376.1">
    <property type="nucleotide sequence ID" value="NC_011831.1"/>
</dbReference>
<reference evidence="5" key="1">
    <citation type="submission" date="2008-12" db="EMBL/GenBank/DDBJ databases">
        <title>Complete sequence of Chloroflexus aggregans DSM 9485.</title>
        <authorList>
            <consortium name="US DOE Joint Genome Institute"/>
            <person name="Lucas S."/>
            <person name="Copeland A."/>
            <person name="Lapidus A."/>
            <person name="Glavina del Rio T."/>
            <person name="Dalin E."/>
            <person name="Tice H."/>
            <person name="Pitluck S."/>
            <person name="Foster B."/>
            <person name="Larimer F."/>
            <person name="Land M."/>
            <person name="Hauser L."/>
            <person name="Kyrpides N."/>
            <person name="Mikhailova N."/>
            <person name="Bryant D."/>
            <person name="Richardson P."/>
        </authorList>
    </citation>
    <scope>NUCLEOTIDE SEQUENCE</scope>
    <source>
        <strain evidence="5">DSM 9485</strain>
    </source>
</reference>
<dbReference type="Pfam" id="PF02780">
    <property type="entry name" value="Transketolase_C"/>
    <property type="match status" value="1"/>
</dbReference>
<dbReference type="FunFam" id="3.40.50.920:FF:000001">
    <property type="entry name" value="Pyruvate dehydrogenase E1 beta subunit"/>
    <property type="match status" value="1"/>
</dbReference>
<dbReference type="Proteomes" id="UP000002508">
    <property type="component" value="Chromosome"/>
</dbReference>
<evidence type="ECO:0000256" key="2">
    <source>
        <dbReference type="ARBA" id="ARBA00023002"/>
    </source>
</evidence>
<dbReference type="Gene3D" id="3.40.50.920">
    <property type="match status" value="1"/>
</dbReference>
<dbReference type="InterPro" id="IPR033248">
    <property type="entry name" value="Transketolase_C"/>
</dbReference>
<dbReference type="SMART" id="SM00861">
    <property type="entry name" value="Transket_pyr"/>
    <property type="match status" value="1"/>
</dbReference>
<dbReference type="KEGG" id="cag:Cagg_1616"/>
<dbReference type="GO" id="GO:0016491">
    <property type="term" value="F:oxidoreductase activity"/>
    <property type="evidence" value="ECO:0007669"/>
    <property type="project" value="UniProtKB-KW"/>
</dbReference>
<dbReference type="PANTHER" id="PTHR43257:SF2">
    <property type="entry name" value="PYRUVATE DEHYDROGENASE E1 COMPONENT SUBUNIT BETA"/>
    <property type="match status" value="1"/>
</dbReference>
<gene>
    <name evidence="5" type="ordered locus">Cagg_1616</name>
</gene>
<dbReference type="InterPro" id="IPR005475">
    <property type="entry name" value="Transketolase-like_Pyr-bd"/>
</dbReference>
<name>B8GA02_CHLAD</name>
<proteinExistence type="predicted"/>
<dbReference type="NCBIfam" id="NF006667">
    <property type="entry name" value="PRK09212.1"/>
    <property type="match status" value="1"/>
</dbReference>
<dbReference type="STRING" id="326427.Cagg_1616"/>
<dbReference type="HOGENOM" id="CLU_012907_1_1_0"/>
<dbReference type="PANTHER" id="PTHR43257">
    <property type="entry name" value="PYRUVATE DEHYDROGENASE E1 COMPONENT BETA SUBUNIT"/>
    <property type="match status" value="1"/>
</dbReference>
<accession>B8GA02</accession>
<keyword evidence="2" id="KW-0560">Oxidoreductase</keyword>
<keyword evidence="6" id="KW-1185">Reference proteome</keyword>
<dbReference type="CDD" id="cd07036">
    <property type="entry name" value="TPP_PYR_E1-PDHc-beta_like"/>
    <property type="match status" value="1"/>
</dbReference>
<protein>
    <submittedName>
        <fullName evidence="5">Transketolase central region</fullName>
    </submittedName>
</protein>
<evidence type="ECO:0000313" key="5">
    <source>
        <dbReference type="EMBL" id="ACL24517.1"/>
    </source>
</evidence>
<dbReference type="FunFam" id="3.40.50.970:FF:000001">
    <property type="entry name" value="Pyruvate dehydrogenase E1 beta subunit"/>
    <property type="match status" value="1"/>
</dbReference>
<dbReference type="SUPFAM" id="SSF52922">
    <property type="entry name" value="TK C-terminal domain-like"/>
    <property type="match status" value="1"/>
</dbReference>